<comment type="catalytic activity">
    <reaction evidence="6">
        <text>Preferential cleavage: Arg-|-Xaa, Lys-|-Xaa.</text>
        <dbReference type="EC" id="3.4.21.4"/>
    </reaction>
</comment>
<evidence type="ECO:0000256" key="1">
    <source>
        <dbReference type="ARBA" id="ARBA00004239"/>
    </source>
</evidence>
<evidence type="ECO:0000256" key="4">
    <source>
        <dbReference type="ARBA" id="ARBA00023157"/>
    </source>
</evidence>
<dbReference type="Gene3D" id="2.40.10.10">
    <property type="entry name" value="Trypsin-like serine proteases"/>
    <property type="match status" value="4"/>
</dbReference>
<dbReference type="FunFam" id="2.80.10.70:FF:000001">
    <property type="entry name" value="Spindlin 1"/>
    <property type="match status" value="1"/>
</dbReference>
<reference evidence="10" key="1">
    <citation type="thesis" date="2021" institute="BYU ScholarsArchive" country="Provo, UT, USA">
        <title>Applications of and Algorithms for Genome Assembly and Genomic Analyses with an Emphasis on Marine Teleosts.</title>
        <authorList>
            <person name="Pickett B.D."/>
        </authorList>
    </citation>
    <scope>NUCLEOTIDE SEQUENCE</scope>
    <source>
        <strain evidence="10">HI-2016</strain>
    </source>
</reference>
<comment type="subcellular location">
    <subcellularLocation>
        <location evidence="1">Secreted</location>
        <location evidence="1">Extracellular space</location>
    </subcellularLocation>
</comment>
<comment type="similarity">
    <text evidence="2">Belongs to the SPIN/STSY family.</text>
</comment>
<name>A0A8T2PDG7_9TELE</name>
<dbReference type="EMBL" id="JAFBMS010000007">
    <property type="protein sequence ID" value="KAG9350604.1"/>
    <property type="molecule type" value="Genomic_DNA"/>
</dbReference>
<dbReference type="SMART" id="SM00020">
    <property type="entry name" value="Tryp_SPc"/>
    <property type="match status" value="2"/>
</dbReference>
<dbReference type="GO" id="GO:0005576">
    <property type="term" value="C:extracellular region"/>
    <property type="evidence" value="ECO:0007669"/>
    <property type="project" value="UniProtKB-SubCell"/>
</dbReference>
<evidence type="ECO:0000256" key="2">
    <source>
        <dbReference type="ARBA" id="ARBA00009467"/>
    </source>
</evidence>
<dbReference type="PROSITE" id="PS00134">
    <property type="entry name" value="TRYPSIN_HIS"/>
    <property type="match status" value="2"/>
</dbReference>
<evidence type="ECO:0000259" key="9">
    <source>
        <dbReference type="PROSITE" id="PS50240"/>
    </source>
</evidence>
<organism evidence="10 11">
    <name type="scientific">Albula glossodonta</name>
    <name type="common">roundjaw bonefish</name>
    <dbReference type="NCBI Taxonomy" id="121402"/>
    <lineage>
        <taxon>Eukaryota</taxon>
        <taxon>Metazoa</taxon>
        <taxon>Chordata</taxon>
        <taxon>Craniata</taxon>
        <taxon>Vertebrata</taxon>
        <taxon>Euteleostomi</taxon>
        <taxon>Actinopterygii</taxon>
        <taxon>Neopterygii</taxon>
        <taxon>Teleostei</taxon>
        <taxon>Albuliformes</taxon>
        <taxon>Albulidae</taxon>
        <taxon>Albula</taxon>
    </lineage>
</organism>
<gene>
    <name evidence="10" type="ORF">JZ751_024493</name>
</gene>
<dbReference type="FunFam" id="2.40.10.10:FF:000005">
    <property type="entry name" value="Serine protease 37"/>
    <property type="match status" value="2"/>
</dbReference>
<dbReference type="Pfam" id="PF02513">
    <property type="entry name" value="Spin-Ssty"/>
    <property type="match status" value="3"/>
</dbReference>
<dbReference type="PANTHER" id="PTHR24271">
    <property type="entry name" value="KALLIKREIN-RELATED"/>
    <property type="match status" value="1"/>
</dbReference>
<dbReference type="AlphaFoldDB" id="A0A8T2PDG7"/>
<dbReference type="InterPro" id="IPR001314">
    <property type="entry name" value="Peptidase_S1A"/>
</dbReference>
<feature type="domain" description="Peptidase S1" evidence="9">
    <location>
        <begin position="415"/>
        <end position="673"/>
    </location>
</feature>
<dbReference type="Gene3D" id="2.80.10.70">
    <property type="entry name" value="Spindlin/Ssty"/>
    <property type="match status" value="1"/>
</dbReference>
<dbReference type="GO" id="GO:0007276">
    <property type="term" value="P:gamete generation"/>
    <property type="evidence" value="ECO:0007669"/>
    <property type="project" value="InterPro"/>
</dbReference>
<feature type="region of interest" description="Disordered" evidence="8">
    <location>
        <begin position="1"/>
        <end position="21"/>
    </location>
</feature>
<dbReference type="Proteomes" id="UP000824540">
    <property type="component" value="Unassembled WGS sequence"/>
</dbReference>
<dbReference type="FunFam" id="2.40.10.10:FF:000068">
    <property type="entry name" value="transmembrane protease serine 2"/>
    <property type="match status" value="1"/>
</dbReference>
<dbReference type="GO" id="GO:0004252">
    <property type="term" value="F:serine-type endopeptidase activity"/>
    <property type="evidence" value="ECO:0007669"/>
    <property type="project" value="UniProtKB-EC"/>
</dbReference>
<dbReference type="FunFam" id="2.40.10.10:FF:000002">
    <property type="entry name" value="Transmembrane protease serine"/>
    <property type="match status" value="1"/>
</dbReference>
<sequence>MLDTHETGILSGTRATGPAKAPSSQCHCGGKLALHLALLTHGSFVAQAWGCSSAVQQGVNSFAALFTSTAQQDSSIVNGRESKRHSRPYMVSVQTKNKHICGGFLVSKFFVMTAAHCFTWGETLTVLLGAHNILSDRKDRAEVKFYHIHPGFNDNTLENDIMLLQLKSEVKKTKIVQWIALPNKDKDTKPKTVCSVAGWGANKTSGSISPHLLEADVTVVDRSLCRKVWMGKPITPRMMCAGGNIDQRGFCQGDSGGPLVCKTTAVGIVSFNELKNLALLLSLAPKGETSPKLVFTDLSDSFGGEIINGNLAKKGCLQYMASVQKDGKHVCGGFLVSPNFVLTAAHCDKGKNMSVILGTQNIHEGNKNIQRFIVKSRKKPKAYKDVTSGNDIMLLQEKEKRLIDHACAEEDRLGIVGGHEAAPHSRPYMVSLQDGKRHLCGGILIRKDFVLTAAHCSGFSEYNVVLGAHSLNNPETSKQVLRVQRFYPHPFFNNVKNDIMLLKLNGTANLTRSVQLILLMNGKPSPGKVCSTAGWGDVGDNNTFPDTLQEVNTTIIEKKKCAKQWKGVVMITKHMVCATGQTASQGFCSGDSGGPLVCDGRAAGVVSFSGRHSFEIGRCPRKKADLSPIHRKRSCGELSDGLTADPNSILGMRIQHSWREKGALTKWKGTVLDRLSVNPSLFMVKYDGFDCVYGIELFKDERVSNLQVLSEKVVNNKIKVPHNAEELVGKAVEHLFEKEDGEKNEWRGMVLSRAPIMTNWYYITYEKDPVLYMYQLWDDYADGDLRILPEAENKHLLPADRKPGEETESLVGKQVEYVTDKGVKRTGLVIYQVPAKPSVYYIKYDDDFHIHVYDLVKTS</sequence>
<evidence type="ECO:0000313" key="10">
    <source>
        <dbReference type="EMBL" id="KAG9350604.1"/>
    </source>
</evidence>
<dbReference type="PROSITE" id="PS50240">
    <property type="entry name" value="TRYPSIN_DOM"/>
    <property type="match status" value="2"/>
</dbReference>
<comment type="caution">
    <text evidence="10">The sequence shown here is derived from an EMBL/GenBank/DDBJ whole genome shotgun (WGS) entry which is preliminary data.</text>
</comment>
<proteinExistence type="inferred from homology"/>
<evidence type="ECO:0000313" key="11">
    <source>
        <dbReference type="Proteomes" id="UP000824540"/>
    </source>
</evidence>
<dbReference type="CDD" id="cd00190">
    <property type="entry name" value="Tryp_SPc"/>
    <property type="match status" value="2"/>
</dbReference>
<accession>A0A8T2PDG7</accession>
<dbReference type="Pfam" id="PF00089">
    <property type="entry name" value="Trypsin"/>
    <property type="match status" value="3"/>
</dbReference>
<dbReference type="InterPro" id="IPR042567">
    <property type="entry name" value="SPIN/Ssty_sf"/>
</dbReference>
<comment type="similarity">
    <text evidence="5">Belongs to the peptidase S1 family. CLIP subfamily.</text>
</comment>
<dbReference type="EC" id="3.4.21.4" evidence="7"/>
<keyword evidence="11" id="KW-1185">Reference proteome</keyword>
<keyword evidence="3" id="KW-0865">Zymogen</keyword>
<dbReference type="InterPro" id="IPR001254">
    <property type="entry name" value="Trypsin_dom"/>
</dbReference>
<dbReference type="InterPro" id="IPR003671">
    <property type="entry name" value="SPIN/Ssty"/>
</dbReference>
<dbReference type="PRINTS" id="PR00722">
    <property type="entry name" value="CHYMOTRYPSIN"/>
</dbReference>
<evidence type="ECO:0000256" key="8">
    <source>
        <dbReference type="SAM" id="MobiDB-lite"/>
    </source>
</evidence>
<evidence type="ECO:0000256" key="5">
    <source>
        <dbReference type="ARBA" id="ARBA00024195"/>
    </source>
</evidence>
<feature type="domain" description="Peptidase S1" evidence="9">
    <location>
        <begin position="76"/>
        <end position="325"/>
    </location>
</feature>
<evidence type="ECO:0000256" key="7">
    <source>
        <dbReference type="ARBA" id="ARBA00038868"/>
    </source>
</evidence>
<dbReference type="GO" id="GO:0006508">
    <property type="term" value="P:proteolysis"/>
    <property type="evidence" value="ECO:0007669"/>
    <property type="project" value="InterPro"/>
</dbReference>
<dbReference type="InterPro" id="IPR043504">
    <property type="entry name" value="Peptidase_S1_PA_chymotrypsin"/>
</dbReference>
<evidence type="ECO:0000256" key="6">
    <source>
        <dbReference type="ARBA" id="ARBA00036320"/>
    </source>
</evidence>
<evidence type="ECO:0000256" key="3">
    <source>
        <dbReference type="ARBA" id="ARBA00023145"/>
    </source>
</evidence>
<dbReference type="InterPro" id="IPR009003">
    <property type="entry name" value="Peptidase_S1_PA"/>
</dbReference>
<keyword evidence="4" id="KW-1015">Disulfide bond</keyword>
<dbReference type="OrthoDB" id="9944558at2759"/>
<dbReference type="PANTHER" id="PTHR24271:SF55">
    <property type="entry name" value="SERINE PROTEASE 57"/>
    <property type="match status" value="1"/>
</dbReference>
<dbReference type="SUPFAM" id="SSF50494">
    <property type="entry name" value="Trypsin-like serine proteases"/>
    <property type="match status" value="3"/>
</dbReference>
<protein>
    <recommendedName>
        <fullName evidence="7">trypsin</fullName>
        <ecNumber evidence="7">3.4.21.4</ecNumber>
    </recommendedName>
</protein>
<dbReference type="InterPro" id="IPR018114">
    <property type="entry name" value="TRYPSIN_HIS"/>
</dbReference>